<evidence type="ECO:0000313" key="1">
    <source>
        <dbReference type="EMBL" id="KAH7907401.1"/>
    </source>
</evidence>
<name>A0ACB8A1W2_9AGAM</name>
<sequence length="327" mass="35804">MYAPLSPSLGRMSLTALWLESIVYGINCVLFGGCLYVLSIRRKTHRILLVSSVFHIFISTAHAILSLIQLLKAFSDNSIVLQPHGSDMYLSLPNAIMISNLVLYVSNVFVQDLLLIWKLFVVWGHCWKLIILPLIVEVAHIACAVLSIAFIAQPGAHLFSPNVQAFGKASWSLDLLLNTTVTAGIAYRLWTADRQTHAIDDHHPYKATMLAVIESGALIATCTIVMFALDIAGSPAGLVAVNVAVQLATTTPLLIIVRLGLGLTSRDSPPQQRMIKTSNNFLHCKQAMETFTDSTSYPMHSVAGHGRGKDGINSFFESRDMVALDYV</sequence>
<keyword evidence="2" id="KW-1185">Reference proteome</keyword>
<gene>
    <name evidence="1" type="ORF">BJ138DRAFT_1129193</name>
</gene>
<dbReference type="EMBL" id="MU267908">
    <property type="protein sequence ID" value="KAH7907401.1"/>
    <property type="molecule type" value="Genomic_DNA"/>
</dbReference>
<organism evidence="1 2">
    <name type="scientific">Hygrophoropsis aurantiaca</name>
    <dbReference type="NCBI Taxonomy" id="72124"/>
    <lineage>
        <taxon>Eukaryota</taxon>
        <taxon>Fungi</taxon>
        <taxon>Dikarya</taxon>
        <taxon>Basidiomycota</taxon>
        <taxon>Agaricomycotina</taxon>
        <taxon>Agaricomycetes</taxon>
        <taxon>Agaricomycetidae</taxon>
        <taxon>Boletales</taxon>
        <taxon>Coniophorineae</taxon>
        <taxon>Hygrophoropsidaceae</taxon>
        <taxon>Hygrophoropsis</taxon>
    </lineage>
</organism>
<reference evidence="1" key="1">
    <citation type="journal article" date="2021" name="New Phytol.">
        <title>Evolutionary innovations through gain and loss of genes in the ectomycorrhizal Boletales.</title>
        <authorList>
            <person name="Wu G."/>
            <person name="Miyauchi S."/>
            <person name="Morin E."/>
            <person name="Kuo A."/>
            <person name="Drula E."/>
            <person name="Varga T."/>
            <person name="Kohler A."/>
            <person name="Feng B."/>
            <person name="Cao Y."/>
            <person name="Lipzen A."/>
            <person name="Daum C."/>
            <person name="Hundley H."/>
            <person name="Pangilinan J."/>
            <person name="Johnson J."/>
            <person name="Barry K."/>
            <person name="LaButti K."/>
            <person name="Ng V."/>
            <person name="Ahrendt S."/>
            <person name="Min B."/>
            <person name="Choi I.G."/>
            <person name="Park H."/>
            <person name="Plett J.M."/>
            <person name="Magnuson J."/>
            <person name="Spatafora J.W."/>
            <person name="Nagy L.G."/>
            <person name="Henrissat B."/>
            <person name="Grigoriev I.V."/>
            <person name="Yang Z.L."/>
            <person name="Xu J."/>
            <person name="Martin F.M."/>
        </authorList>
    </citation>
    <scope>NUCLEOTIDE SEQUENCE</scope>
    <source>
        <strain evidence="1">ATCC 28755</strain>
    </source>
</reference>
<protein>
    <submittedName>
        <fullName evidence="1">Uncharacterized protein</fullName>
    </submittedName>
</protein>
<proteinExistence type="predicted"/>
<dbReference type="Proteomes" id="UP000790377">
    <property type="component" value="Unassembled WGS sequence"/>
</dbReference>
<accession>A0ACB8A1W2</accession>
<evidence type="ECO:0000313" key="2">
    <source>
        <dbReference type="Proteomes" id="UP000790377"/>
    </source>
</evidence>
<comment type="caution">
    <text evidence="1">The sequence shown here is derived from an EMBL/GenBank/DDBJ whole genome shotgun (WGS) entry which is preliminary data.</text>
</comment>